<protein>
    <submittedName>
        <fullName evidence="1">Uncharacterized protein</fullName>
    </submittedName>
</protein>
<dbReference type="EMBL" id="LR797479">
    <property type="protein sequence ID" value="CAB4219414.1"/>
    <property type="molecule type" value="Genomic_DNA"/>
</dbReference>
<evidence type="ECO:0000313" key="1">
    <source>
        <dbReference type="EMBL" id="CAB4219414.1"/>
    </source>
</evidence>
<gene>
    <name evidence="1" type="ORF">UFOVP1619_15</name>
</gene>
<proteinExistence type="predicted"/>
<sequence>MSNLIQTIISPMSRMIIGDSQVYSAPICSGFGAVHVDIEGPGMTVRLRYSPTEARELAAALLLHADRLEQPEMKEAA</sequence>
<name>A0A6J5SXG6_9CAUD</name>
<accession>A0A6J5SXG6</accession>
<organism evidence="1">
    <name type="scientific">uncultured Caudovirales phage</name>
    <dbReference type="NCBI Taxonomy" id="2100421"/>
    <lineage>
        <taxon>Viruses</taxon>
        <taxon>Duplodnaviria</taxon>
        <taxon>Heunggongvirae</taxon>
        <taxon>Uroviricota</taxon>
        <taxon>Caudoviricetes</taxon>
        <taxon>Peduoviridae</taxon>
        <taxon>Maltschvirus</taxon>
        <taxon>Maltschvirus maltsch</taxon>
    </lineage>
</organism>
<reference evidence="1" key="1">
    <citation type="submission" date="2020-05" db="EMBL/GenBank/DDBJ databases">
        <authorList>
            <person name="Chiriac C."/>
            <person name="Salcher M."/>
            <person name="Ghai R."/>
            <person name="Kavagutti S V."/>
        </authorList>
    </citation>
    <scope>NUCLEOTIDE SEQUENCE</scope>
</reference>